<evidence type="ECO:0000313" key="8">
    <source>
        <dbReference type="Proteomes" id="UP000031623"/>
    </source>
</evidence>
<keyword evidence="4" id="KW-0255">Endonuclease</keyword>
<dbReference type="STRING" id="40754.THII_3001"/>
<protein>
    <recommendedName>
        <fullName evidence="6">Putative mRNA interferase YoeB</fullName>
    </recommendedName>
</protein>
<evidence type="ECO:0000313" key="7">
    <source>
        <dbReference type="EMBL" id="BAP57298.1"/>
    </source>
</evidence>
<dbReference type="GO" id="GO:0045892">
    <property type="term" value="P:negative regulation of DNA-templated transcription"/>
    <property type="evidence" value="ECO:0007669"/>
    <property type="project" value="TreeGrafter"/>
</dbReference>
<comment type="similarity">
    <text evidence="1">Belongs to the YoeB family.</text>
</comment>
<dbReference type="Pfam" id="PF06769">
    <property type="entry name" value="YoeB_toxin"/>
    <property type="match status" value="1"/>
</dbReference>
<accession>A0A090AGG5</accession>
<dbReference type="InterPro" id="IPR009614">
    <property type="entry name" value="YoeB_toxin"/>
</dbReference>
<dbReference type="EMBL" id="AP014633">
    <property type="protein sequence ID" value="BAP57298.1"/>
    <property type="molecule type" value="Genomic_DNA"/>
</dbReference>
<proteinExistence type="inferred from homology"/>
<reference evidence="7 8" key="1">
    <citation type="journal article" date="2014" name="ISME J.">
        <title>Ecophysiology of Thioploca ingrica as revealed by the complete genome sequence supplemented with proteomic evidence.</title>
        <authorList>
            <person name="Kojima H."/>
            <person name="Ogura Y."/>
            <person name="Yamamoto N."/>
            <person name="Togashi T."/>
            <person name="Mori H."/>
            <person name="Watanabe T."/>
            <person name="Nemoto F."/>
            <person name="Kurokawa K."/>
            <person name="Hayashi T."/>
            <person name="Fukui M."/>
        </authorList>
    </citation>
    <scope>NUCLEOTIDE SEQUENCE [LARGE SCALE GENOMIC DNA]</scope>
</reference>
<dbReference type="Gene3D" id="3.30.2310.20">
    <property type="entry name" value="RelE-like"/>
    <property type="match status" value="1"/>
</dbReference>
<dbReference type="KEGG" id="tig:THII_3001"/>
<dbReference type="GO" id="GO:0004519">
    <property type="term" value="F:endonuclease activity"/>
    <property type="evidence" value="ECO:0007669"/>
    <property type="project" value="UniProtKB-KW"/>
</dbReference>
<name>A0A090AGG5_9GAMM</name>
<evidence type="ECO:0000256" key="2">
    <source>
        <dbReference type="ARBA" id="ARBA00022649"/>
    </source>
</evidence>
<organism evidence="7 8">
    <name type="scientific">Thioploca ingrica</name>
    <dbReference type="NCBI Taxonomy" id="40754"/>
    <lineage>
        <taxon>Bacteria</taxon>
        <taxon>Pseudomonadati</taxon>
        <taxon>Pseudomonadota</taxon>
        <taxon>Gammaproteobacteria</taxon>
        <taxon>Thiotrichales</taxon>
        <taxon>Thiotrichaceae</taxon>
        <taxon>Thioploca</taxon>
    </lineage>
</organism>
<sequence>MKIIFHPRAWEDYCYWQQSDRQLLKRVNELVKAIQRQPFEGIGKPEPLRFELSGCWSRRINDEHRLIYRVEGDAIHLLACRYHY</sequence>
<evidence type="ECO:0000256" key="5">
    <source>
        <dbReference type="ARBA" id="ARBA00022801"/>
    </source>
</evidence>
<evidence type="ECO:0000256" key="6">
    <source>
        <dbReference type="ARBA" id="ARBA00030388"/>
    </source>
</evidence>
<keyword evidence="5" id="KW-0378">Hydrolase</keyword>
<dbReference type="Proteomes" id="UP000031623">
    <property type="component" value="Chromosome"/>
</dbReference>
<keyword evidence="8" id="KW-1185">Reference proteome</keyword>
<dbReference type="GO" id="GO:0006401">
    <property type="term" value="P:RNA catabolic process"/>
    <property type="evidence" value="ECO:0007669"/>
    <property type="project" value="InterPro"/>
</dbReference>
<dbReference type="PANTHER" id="PTHR38039">
    <property type="entry name" value="TOXIN YOEB"/>
    <property type="match status" value="1"/>
</dbReference>
<dbReference type="HOGENOM" id="CLU_169492_2_2_6"/>
<gene>
    <name evidence="7" type="ORF">THII_3001</name>
</gene>
<dbReference type="NCBIfam" id="TIGR02116">
    <property type="entry name" value="toxin_Txe_YoeB"/>
    <property type="match status" value="1"/>
</dbReference>
<dbReference type="GO" id="GO:0016787">
    <property type="term" value="F:hydrolase activity"/>
    <property type="evidence" value="ECO:0007669"/>
    <property type="project" value="UniProtKB-KW"/>
</dbReference>
<evidence type="ECO:0000256" key="4">
    <source>
        <dbReference type="ARBA" id="ARBA00022759"/>
    </source>
</evidence>
<dbReference type="AlphaFoldDB" id="A0A090AGG5"/>
<keyword evidence="2" id="KW-1277">Toxin-antitoxin system</keyword>
<keyword evidence="3" id="KW-0540">Nuclease</keyword>
<dbReference type="SUPFAM" id="SSF143011">
    <property type="entry name" value="RelE-like"/>
    <property type="match status" value="1"/>
</dbReference>
<evidence type="ECO:0000256" key="1">
    <source>
        <dbReference type="ARBA" id="ARBA00008172"/>
    </source>
</evidence>
<dbReference type="InterPro" id="IPR035093">
    <property type="entry name" value="RelE/ParE_toxin_dom_sf"/>
</dbReference>
<evidence type="ECO:0000256" key="3">
    <source>
        <dbReference type="ARBA" id="ARBA00022722"/>
    </source>
</evidence>
<dbReference type="PANTHER" id="PTHR38039:SF1">
    <property type="entry name" value="TOXIN YOEB"/>
    <property type="match status" value="1"/>
</dbReference>
<dbReference type="OrthoDB" id="9801102at2"/>